<organism evidence="2 3">
    <name type="scientific">Trichomonas vaginalis (strain ATCC PRA-98 / G3)</name>
    <dbReference type="NCBI Taxonomy" id="412133"/>
    <lineage>
        <taxon>Eukaryota</taxon>
        <taxon>Metamonada</taxon>
        <taxon>Parabasalia</taxon>
        <taxon>Trichomonadida</taxon>
        <taxon>Trichomonadidae</taxon>
        <taxon>Trichomonas</taxon>
    </lineage>
</organism>
<dbReference type="Proteomes" id="UP000001542">
    <property type="component" value="Unassembled WGS sequence"/>
</dbReference>
<reference evidence="2" key="2">
    <citation type="journal article" date="2007" name="Science">
        <title>Draft genome sequence of the sexually transmitted pathogen Trichomonas vaginalis.</title>
        <authorList>
            <person name="Carlton J.M."/>
            <person name="Hirt R.P."/>
            <person name="Silva J.C."/>
            <person name="Delcher A.L."/>
            <person name="Schatz M."/>
            <person name="Zhao Q."/>
            <person name="Wortman J.R."/>
            <person name="Bidwell S.L."/>
            <person name="Alsmark U.C.M."/>
            <person name="Besteiro S."/>
            <person name="Sicheritz-Ponten T."/>
            <person name="Noel C.J."/>
            <person name="Dacks J.B."/>
            <person name="Foster P.G."/>
            <person name="Simillion C."/>
            <person name="Van de Peer Y."/>
            <person name="Miranda-Saavedra D."/>
            <person name="Barton G.J."/>
            <person name="Westrop G.D."/>
            <person name="Mueller S."/>
            <person name="Dessi D."/>
            <person name="Fiori P.L."/>
            <person name="Ren Q."/>
            <person name="Paulsen I."/>
            <person name="Zhang H."/>
            <person name="Bastida-Corcuera F.D."/>
            <person name="Simoes-Barbosa A."/>
            <person name="Brown M.T."/>
            <person name="Hayes R.D."/>
            <person name="Mukherjee M."/>
            <person name="Okumura C.Y."/>
            <person name="Schneider R."/>
            <person name="Smith A.J."/>
            <person name="Vanacova S."/>
            <person name="Villalvazo M."/>
            <person name="Haas B.J."/>
            <person name="Pertea M."/>
            <person name="Feldblyum T.V."/>
            <person name="Utterback T.R."/>
            <person name="Shu C.L."/>
            <person name="Osoegawa K."/>
            <person name="de Jong P.J."/>
            <person name="Hrdy I."/>
            <person name="Horvathova L."/>
            <person name="Zubacova Z."/>
            <person name="Dolezal P."/>
            <person name="Malik S.B."/>
            <person name="Logsdon J.M. Jr."/>
            <person name="Henze K."/>
            <person name="Gupta A."/>
            <person name="Wang C.C."/>
            <person name="Dunne R.L."/>
            <person name="Upcroft J.A."/>
            <person name="Upcroft P."/>
            <person name="White O."/>
            <person name="Salzberg S.L."/>
            <person name="Tang P."/>
            <person name="Chiu C.-H."/>
            <person name="Lee Y.-S."/>
            <person name="Embley T.M."/>
            <person name="Coombs G.H."/>
            <person name="Mottram J.C."/>
            <person name="Tachezy J."/>
            <person name="Fraser-Liggett C.M."/>
            <person name="Johnson P.J."/>
        </authorList>
    </citation>
    <scope>NUCLEOTIDE SEQUENCE [LARGE SCALE GENOMIC DNA]</scope>
    <source>
        <strain evidence="2">G3</strain>
    </source>
</reference>
<keyword evidence="3" id="KW-1185">Reference proteome</keyword>
<dbReference type="EMBL" id="DS117554">
    <property type="protein sequence ID" value="EAX81481.1"/>
    <property type="molecule type" value="Genomic_DNA"/>
</dbReference>
<accession>A2FJV0</accession>
<evidence type="ECO:0000313" key="1">
    <source>
        <dbReference type="EMBL" id="EAX81481.1"/>
    </source>
</evidence>
<name>A2FJV0_TRIV3</name>
<dbReference type="VEuPathDB" id="TrichDB:TVAGG3_0185480"/>
<reference evidence="2" key="1">
    <citation type="submission" date="2006-10" db="EMBL/GenBank/DDBJ databases">
        <authorList>
            <person name="Amadeo P."/>
            <person name="Zhao Q."/>
            <person name="Wortman J."/>
            <person name="Fraser-Liggett C."/>
            <person name="Carlton J."/>
        </authorList>
    </citation>
    <scope>NUCLEOTIDE SEQUENCE</scope>
    <source>
        <strain evidence="2">G3</strain>
    </source>
</reference>
<sequence>MCSAKRIMKSITWDFEGSNETIYECNSKGKLILSKKNPRTQKQMSSDLAKFYNPSLESAPPMNIGIPIPMHPIDFHVPFILQEEKQQEVDEQYEIQSFGDIADVDLYKDNFILDDTFESSLSNSELLFETFDVI</sequence>
<proteinExistence type="predicted"/>
<evidence type="ECO:0000313" key="3">
    <source>
        <dbReference type="Proteomes" id="UP000001542"/>
    </source>
</evidence>
<gene>
    <name evidence="2" type="ORF">TVAG_103710</name>
    <name evidence="1" type="ORF">TVAG_411980</name>
</gene>
<evidence type="ECO:0000313" key="2">
    <source>
        <dbReference type="EMBL" id="EAX94802.1"/>
    </source>
</evidence>
<dbReference type="EMBL" id="DS113836">
    <property type="protein sequence ID" value="EAX94802.1"/>
    <property type="molecule type" value="Genomic_DNA"/>
</dbReference>
<dbReference type="AlphaFoldDB" id="A2FJV0"/>
<protein>
    <submittedName>
        <fullName evidence="2">Uncharacterized protein</fullName>
    </submittedName>
</protein>
<dbReference type="VEuPathDB" id="TrichDB:TVAG_103710"/>